<dbReference type="EMBL" id="JADGMS010000019">
    <property type="protein sequence ID" value="KAF9661067.1"/>
    <property type="molecule type" value="Genomic_DNA"/>
</dbReference>
<evidence type="ECO:0000313" key="2">
    <source>
        <dbReference type="Proteomes" id="UP000657918"/>
    </source>
</evidence>
<protein>
    <submittedName>
        <fullName evidence="1">Uncharacterized protein</fullName>
    </submittedName>
</protein>
<comment type="caution">
    <text evidence="1">The sequence shown here is derived from an EMBL/GenBank/DDBJ whole genome shotgun (WGS) entry which is preliminary data.</text>
</comment>
<evidence type="ECO:0000313" key="1">
    <source>
        <dbReference type="EMBL" id="KAF9661067.1"/>
    </source>
</evidence>
<proteinExistence type="predicted"/>
<name>A0A835IY49_9ROSI</name>
<organism evidence="1 2">
    <name type="scientific">Salix dunnii</name>
    <dbReference type="NCBI Taxonomy" id="1413687"/>
    <lineage>
        <taxon>Eukaryota</taxon>
        <taxon>Viridiplantae</taxon>
        <taxon>Streptophyta</taxon>
        <taxon>Embryophyta</taxon>
        <taxon>Tracheophyta</taxon>
        <taxon>Spermatophyta</taxon>
        <taxon>Magnoliopsida</taxon>
        <taxon>eudicotyledons</taxon>
        <taxon>Gunneridae</taxon>
        <taxon>Pentapetalae</taxon>
        <taxon>rosids</taxon>
        <taxon>fabids</taxon>
        <taxon>Malpighiales</taxon>
        <taxon>Salicaceae</taxon>
        <taxon>Saliceae</taxon>
        <taxon>Salix</taxon>
    </lineage>
</organism>
<sequence>MTRAKPYQSQCISGTKMSKFDGDPLLDSSRYRHIVIALQYCTLTRPDIAFSATCSMVRHAVSVPSMGLGMVCYEHSMAEHGQACCR</sequence>
<dbReference type="OrthoDB" id="1303529at2759"/>
<dbReference type="AlphaFoldDB" id="A0A835IY49"/>
<dbReference type="Proteomes" id="UP000657918">
    <property type="component" value="Unassembled WGS sequence"/>
</dbReference>
<keyword evidence="2" id="KW-1185">Reference proteome</keyword>
<gene>
    <name evidence="1" type="ORF">SADUNF_Sadunf19G0029300</name>
</gene>
<accession>A0A835IY49</accession>
<reference evidence="1 2" key="1">
    <citation type="submission" date="2020-10" db="EMBL/GenBank/DDBJ databases">
        <title>Plant Genome Project.</title>
        <authorList>
            <person name="Zhang R.-G."/>
        </authorList>
    </citation>
    <scope>NUCLEOTIDE SEQUENCE [LARGE SCALE GENOMIC DNA]</scope>
    <source>
        <strain evidence="1">FAFU-HL-1</strain>
        <tissue evidence="1">Leaf</tissue>
    </source>
</reference>